<dbReference type="Pfam" id="PF00415">
    <property type="entry name" value="RCC1"/>
    <property type="match status" value="2"/>
</dbReference>
<evidence type="ECO:0000256" key="7">
    <source>
        <dbReference type="SAM" id="MobiDB-lite"/>
    </source>
</evidence>
<proteinExistence type="inferred from homology"/>
<feature type="repeat" description="RCC1" evidence="6">
    <location>
        <begin position="448"/>
        <end position="499"/>
    </location>
</feature>
<dbReference type="GO" id="GO:0004672">
    <property type="term" value="F:protein kinase activity"/>
    <property type="evidence" value="ECO:0007669"/>
    <property type="project" value="InterPro"/>
</dbReference>
<dbReference type="PROSITE" id="PS00626">
    <property type="entry name" value="RCC1_2"/>
    <property type="match status" value="1"/>
</dbReference>
<dbReference type="SUPFAM" id="SSF50985">
    <property type="entry name" value="RCC1/BLIP-II"/>
    <property type="match status" value="1"/>
</dbReference>
<dbReference type="InterPro" id="IPR050339">
    <property type="entry name" value="CC_SR_Kinase"/>
</dbReference>
<dbReference type="Pfam" id="PF00069">
    <property type="entry name" value="Pkinase"/>
    <property type="match status" value="2"/>
</dbReference>
<evidence type="ECO:0000313" key="9">
    <source>
        <dbReference type="EMBL" id="CAD7630951.1"/>
    </source>
</evidence>
<organism evidence="9">
    <name type="scientific">Medioppia subpectinata</name>
    <dbReference type="NCBI Taxonomy" id="1979941"/>
    <lineage>
        <taxon>Eukaryota</taxon>
        <taxon>Metazoa</taxon>
        <taxon>Ecdysozoa</taxon>
        <taxon>Arthropoda</taxon>
        <taxon>Chelicerata</taxon>
        <taxon>Arachnida</taxon>
        <taxon>Acari</taxon>
        <taxon>Acariformes</taxon>
        <taxon>Sarcoptiformes</taxon>
        <taxon>Oribatida</taxon>
        <taxon>Brachypylina</taxon>
        <taxon>Oppioidea</taxon>
        <taxon>Oppiidae</taxon>
        <taxon>Medioppia</taxon>
    </lineage>
</organism>
<evidence type="ECO:0000256" key="3">
    <source>
        <dbReference type="ARBA" id="ARBA00022777"/>
    </source>
</evidence>
<sequence length="790" mass="90217">EISPNLKSLVRVLLEQKWREVDSLKKLDSVFVVKYYASWRQWKKLYIQMEYCPQTLRSVLEVKQQVFGRQSTQAMNIYEYFVCCEIFREILECLQYIHTIKPPMIHRDIKPDNILISHNNIDNRFIKLCDFGLAIDHDKTCMSHTQHVGSPAYMAPDVSSSHYGVKVDIYSLGILALRNIFDKNPLDKYTDTNFSTNVSKLYDAIYPMLESSYVRRPDCTQLNYVDASGDNNLCNNSGDLSSIPINNEKLDNTALNKCDLGRFTKSNRSRPSILTRPLLNTDYNRDSGAESGVETARNDMNSDSRAHEMHGSERGGNGSVKGVIKSAPKRMGSIRRLRAVLNRGRNVGNNEKVRDREMANSKVIKIENHVDINTIKLFHVFDDYNGFNVLFITNDDMVYGMGSNYFGSLGLGHNWAVNTPHIIPELCQQNIQQFICGLDFVLSINDNNCIHGWGRNEGVQLVQLPTLEYLKPYIISLPNNPVIRDISCGYYHSLVVTFDDCVYGWGYNIYGQLGCGEQHSTQVITPIQIEFIDNGIEYKIRIVYCCEYSSFAVTTDGQLFSWGRNEGHLGHNLFKNVFKPQMVYNLSNVQTVCPTDHDFNIIETMNKLSNICAKNVVQYYNTWFENNKYYIRMELCPHSLQTVLSLIGPAFGRRSAAEAMNSSEFYISCQIFKELLKCIQYLHDLSPAVIHRNLKPENVLIGGKAGNLCLKLCDFGLSHVFKSLSDNRNPEYLSPEEFNGQSVDYKTDIYSAAKIGEIIFDIKLPPKFMNNVVYRIVLHSPPTRPPLYGI</sequence>
<evidence type="ECO:0000259" key="8">
    <source>
        <dbReference type="PROSITE" id="PS50011"/>
    </source>
</evidence>
<evidence type="ECO:0000256" key="4">
    <source>
        <dbReference type="ARBA" id="ARBA00022840"/>
    </source>
</evidence>
<dbReference type="Gene3D" id="1.10.510.10">
    <property type="entry name" value="Transferase(Phosphotransferase) domain 1"/>
    <property type="match status" value="2"/>
</dbReference>
<feature type="region of interest" description="Disordered" evidence="7">
    <location>
        <begin position="278"/>
        <end position="324"/>
    </location>
</feature>
<evidence type="ECO:0000256" key="1">
    <source>
        <dbReference type="ARBA" id="ARBA00022679"/>
    </source>
</evidence>
<keyword evidence="3" id="KW-0418">Kinase</keyword>
<reference evidence="9" key="1">
    <citation type="submission" date="2020-11" db="EMBL/GenBank/DDBJ databases">
        <authorList>
            <person name="Tran Van P."/>
        </authorList>
    </citation>
    <scope>NUCLEOTIDE SEQUENCE</scope>
</reference>
<dbReference type="EMBL" id="CAJPIZ010008798">
    <property type="protein sequence ID" value="CAG2111381.1"/>
    <property type="molecule type" value="Genomic_DNA"/>
</dbReference>
<dbReference type="SMART" id="SM00220">
    <property type="entry name" value="S_TKc"/>
    <property type="match status" value="1"/>
</dbReference>
<feature type="compositionally biased region" description="Basic and acidic residues" evidence="7">
    <location>
        <begin position="296"/>
        <end position="313"/>
    </location>
</feature>
<dbReference type="PROSITE" id="PS00108">
    <property type="entry name" value="PROTEIN_KINASE_ST"/>
    <property type="match status" value="1"/>
</dbReference>
<feature type="domain" description="Protein kinase" evidence="8">
    <location>
        <begin position="507"/>
        <end position="790"/>
    </location>
</feature>
<keyword evidence="2" id="KW-0547">Nucleotide-binding</keyword>
<keyword evidence="4" id="KW-0067">ATP-binding</keyword>
<dbReference type="GO" id="GO:0005524">
    <property type="term" value="F:ATP binding"/>
    <property type="evidence" value="ECO:0007669"/>
    <property type="project" value="UniProtKB-KW"/>
</dbReference>
<name>A0A7R9KWZ2_9ACAR</name>
<dbReference type="GO" id="GO:0005634">
    <property type="term" value="C:nucleus"/>
    <property type="evidence" value="ECO:0007669"/>
    <property type="project" value="TreeGrafter"/>
</dbReference>
<protein>
    <recommendedName>
        <fullName evidence="8">Protein kinase domain-containing protein</fullName>
    </recommendedName>
</protein>
<feature type="repeat" description="RCC1" evidence="6">
    <location>
        <begin position="396"/>
        <end position="447"/>
    </location>
</feature>
<feature type="repeat" description="RCC1" evidence="6">
    <location>
        <begin position="500"/>
        <end position="556"/>
    </location>
</feature>
<keyword evidence="1" id="KW-0808">Transferase</keyword>
<evidence type="ECO:0000256" key="2">
    <source>
        <dbReference type="ARBA" id="ARBA00022741"/>
    </source>
</evidence>
<dbReference type="PANTHER" id="PTHR11042">
    <property type="entry name" value="EUKARYOTIC TRANSLATION INITIATION FACTOR 2-ALPHA KINASE EIF2-ALPHA KINASE -RELATED"/>
    <property type="match status" value="1"/>
</dbReference>
<dbReference type="InterPro" id="IPR000719">
    <property type="entry name" value="Prot_kinase_dom"/>
</dbReference>
<feature type="non-terminal residue" evidence="9">
    <location>
        <position position="790"/>
    </location>
</feature>
<dbReference type="Proteomes" id="UP000759131">
    <property type="component" value="Unassembled WGS sequence"/>
</dbReference>
<feature type="domain" description="Protein kinase" evidence="8">
    <location>
        <begin position="1"/>
        <end position="310"/>
    </location>
</feature>
<dbReference type="EMBL" id="OC863373">
    <property type="protein sequence ID" value="CAD7630951.1"/>
    <property type="molecule type" value="Genomic_DNA"/>
</dbReference>
<feature type="non-terminal residue" evidence="9">
    <location>
        <position position="1"/>
    </location>
</feature>
<gene>
    <name evidence="9" type="ORF">OSB1V03_LOCUS11362</name>
</gene>
<dbReference type="SUPFAM" id="SSF56112">
    <property type="entry name" value="Protein kinase-like (PK-like)"/>
    <property type="match status" value="2"/>
</dbReference>
<evidence type="ECO:0000256" key="6">
    <source>
        <dbReference type="PROSITE-ProRule" id="PRU00235"/>
    </source>
</evidence>
<dbReference type="OrthoDB" id="4062651at2759"/>
<dbReference type="PROSITE" id="PS50011">
    <property type="entry name" value="PROTEIN_KINASE_DOM"/>
    <property type="match status" value="2"/>
</dbReference>
<dbReference type="PROSITE" id="PS50012">
    <property type="entry name" value="RCC1_3"/>
    <property type="match status" value="3"/>
</dbReference>
<dbReference type="Gene3D" id="2.130.10.30">
    <property type="entry name" value="Regulator of chromosome condensation 1/beta-lactamase-inhibitor protein II"/>
    <property type="match status" value="1"/>
</dbReference>
<dbReference type="GO" id="GO:0005737">
    <property type="term" value="C:cytoplasm"/>
    <property type="evidence" value="ECO:0007669"/>
    <property type="project" value="TreeGrafter"/>
</dbReference>
<dbReference type="AlphaFoldDB" id="A0A7R9KWZ2"/>
<accession>A0A7R9KWZ2</accession>
<dbReference type="InterPro" id="IPR008271">
    <property type="entry name" value="Ser/Thr_kinase_AS"/>
</dbReference>
<keyword evidence="10" id="KW-1185">Reference proteome</keyword>
<evidence type="ECO:0000256" key="5">
    <source>
        <dbReference type="ARBA" id="ARBA00037982"/>
    </source>
</evidence>
<evidence type="ECO:0000313" key="10">
    <source>
        <dbReference type="Proteomes" id="UP000759131"/>
    </source>
</evidence>
<dbReference type="InterPro" id="IPR000408">
    <property type="entry name" value="Reg_chr_condens"/>
</dbReference>
<dbReference type="InterPro" id="IPR011009">
    <property type="entry name" value="Kinase-like_dom_sf"/>
</dbReference>
<dbReference type="CDD" id="cd00180">
    <property type="entry name" value="PKc"/>
    <property type="match status" value="2"/>
</dbReference>
<dbReference type="InterPro" id="IPR009091">
    <property type="entry name" value="RCC1/BLIP-II"/>
</dbReference>
<dbReference type="Pfam" id="PF13540">
    <property type="entry name" value="RCC1_2"/>
    <property type="match status" value="1"/>
</dbReference>
<comment type="similarity">
    <text evidence="5">Belongs to the protein kinase superfamily. Ser/Thr protein kinase family. GCN2 subfamily.</text>
</comment>